<evidence type="ECO:0000256" key="6">
    <source>
        <dbReference type="ARBA" id="ARBA00038046"/>
    </source>
</evidence>
<dbReference type="eggNOG" id="KOG3664">
    <property type="taxonomic scope" value="Eukaryota"/>
</dbReference>
<feature type="transmembrane region" description="Helical" evidence="8">
    <location>
        <begin position="472"/>
        <end position="494"/>
    </location>
</feature>
<sequence>MRNDGDALASTPEDAEVDAGDVVGEVVKQPKDAPSRDEPTSMGWLARYCRHCERNPWTGFLSVFFTVLVMAVVVGAFGLARFDTENDKEWVILEDEVTSRTDAAEAALKLRDRSIGKVAGAAILPREKESEGATLMFQFESTVDGVSVFNRESILLMKEISDMVLATPGYADVCQLAYDGEGENATSLGCVPPVSPLNYFFPTVTRHANGTVANVTHDGLGADLVTDIDAVVRSFDADRRGMGYFLDGGFDPQTLHNRMTRLKYPVGAPLKGFNDNSRDEEKQENKVGKLWLDAVEKALFERFGMSAGFLSSPYLGIPSERDVEVRWYAAYLRRRDSQLIINYDLAWAFASILSVWGYMAFSTGSVFIASLGMFEILMSLPVSIFIYKLVFRIAYLGNIQVLSIFIVLGIGADDVFVFYDAFKQSALVPHVKDNILDRVTYTAERASKAISVTSFTTMMAFLATAMSKVMPISAFGILSATMVFFLFVVNVAFFPPALMLYDRYVGKMCSCARLVGDKAANAEVPGSRPASADGSPTSTATLSNDAALNDTARVRIHAWESSEKTPTLTLAPTPTKAATGGGRVRRVTVNPFALRGSYAADRGDGSDDSSMDDAESGTKNFAMDKKRLRPVEWFYREPFFRFIKSPARHAILVAFVALLLYGAWGANKLEPPAQQEQWYPSDHMMQAFANKREAFASSDEDRVIVVDVFWGLDGMDVSSVNRWKPAERGELRLTQTFDASSPEAQTHLANACDELKAATCDAPGCEGGTLLRNGAAARVICPMRDFAKYQSALNRTFPAAKESFASEMYEFLSTKHGKFLRKHVGFEAANADGSVPKMFYYRVTADSSLNYPAVARTARPVFERWESVVDSINAKAPAGVNRAFSTGYWSWTWMKTQEALVQNTVQGLLLCFVMAFVVLVVSTADLRAGFLATVAIAGTVTTVMGVGVHGIMGWDLGIGESIAAVILIGLSVDYCVHLANAYVEAPAWMTTRERRTQHALMIMGISITASAVTTVISGSILWLCILKFFSKFAFLITATIVSSFFWSVFFLPAALITFGPLPDDKWSNLKPLFNAMCALCVRRR</sequence>
<proteinExistence type="inferred from homology"/>
<keyword evidence="10" id="KW-0132">Cell division</keyword>
<keyword evidence="2 8" id="KW-0812">Transmembrane</keyword>
<feature type="transmembrane region" description="Helical" evidence="8">
    <location>
        <begin position="1032"/>
        <end position="1058"/>
    </location>
</feature>
<keyword evidence="3 8" id="KW-1133">Transmembrane helix</keyword>
<dbReference type="Pfam" id="PF02460">
    <property type="entry name" value="Patched"/>
    <property type="match status" value="1"/>
</dbReference>
<feature type="transmembrane region" description="Helical" evidence="8">
    <location>
        <begin position="961"/>
        <end position="979"/>
    </location>
</feature>
<feature type="transmembrane region" description="Helical" evidence="8">
    <location>
        <begin position="60"/>
        <end position="80"/>
    </location>
</feature>
<dbReference type="InterPro" id="IPR000731">
    <property type="entry name" value="SSD"/>
</dbReference>
<accession>C1FI31</accession>
<dbReference type="AlphaFoldDB" id="C1FI31"/>
<name>C1FI31_MICCC</name>
<comment type="subcellular location">
    <subcellularLocation>
        <location evidence="1">Membrane</location>
        <topology evidence="1">Multi-pass membrane protein</topology>
    </subcellularLocation>
</comment>
<reference evidence="10 11" key="1">
    <citation type="journal article" date="2009" name="Science">
        <title>Green evolution and dynamic adaptations revealed by genomes of the marine picoeukaryotes Micromonas.</title>
        <authorList>
            <person name="Worden A.Z."/>
            <person name="Lee J.H."/>
            <person name="Mock T."/>
            <person name="Rouze P."/>
            <person name="Simmons M.P."/>
            <person name="Aerts A.L."/>
            <person name="Allen A.E."/>
            <person name="Cuvelier M.L."/>
            <person name="Derelle E."/>
            <person name="Everett M.V."/>
            <person name="Foulon E."/>
            <person name="Grimwood J."/>
            <person name="Gundlach H."/>
            <person name="Henrissat B."/>
            <person name="Napoli C."/>
            <person name="McDonald S.M."/>
            <person name="Parker M.S."/>
            <person name="Rombauts S."/>
            <person name="Salamov A."/>
            <person name="Von Dassow P."/>
            <person name="Badger J.H."/>
            <person name="Coutinho P.M."/>
            <person name="Demir E."/>
            <person name="Dubchak I."/>
            <person name="Gentemann C."/>
            <person name="Eikrem W."/>
            <person name="Gready J.E."/>
            <person name="John U."/>
            <person name="Lanier W."/>
            <person name="Lindquist E.A."/>
            <person name="Lucas S."/>
            <person name="Mayer K.F."/>
            <person name="Moreau H."/>
            <person name="Not F."/>
            <person name="Otillar R."/>
            <person name="Panaud O."/>
            <person name="Pangilinan J."/>
            <person name="Paulsen I."/>
            <person name="Piegu B."/>
            <person name="Poliakov A."/>
            <person name="Robbens S."/>
            <person name="Schmutz J."/>
            <person name="Toulza E."/>
            <person name="Wyss T."/>
            <person name="Zelensky A."/>
            <person name="Zhou K."/>
            <person name="Armbrust E.V."/>
            <person name="Bhattacharya D."/>
            <person name="Goodenough U.W."/>
            <person name="Van de Peer Y."/>
            <person name="Grigoriev I.V."/>
        </authorList>
    </citation>
    <scope>NUCLEOTIDE SEQUENCE [LARGE SCALE GENOMIC DNA]</scope>
    <source>
        <strain evidence="11">RCC299 / NOUM17</strain>
    </source>
</reference>
<feature type="domain" description="SSD" evidence="9">
    <location>
        <begin position="941"/>
        <end position="1057"/>
    </location>
</feature>
<feature type="transmembrane region" description="Helical" evidence="8">
    <location>
        <begin position="340"/>
        <end position="361"/>
    </location>
</feature>
<keyword evidence="11" id="KW-1185">Reference proteome</keyword>
<dbReference type="PANTHER" id="PTHR45951:SF7">
    <property type="entry name" value="SSD DOMAIN-CONTAINING PROTEIN"/>
    <property type="match status" value="1"/>
</dbReference>
<keyword evidence="5" id="KW-0325">Glycoprotein</keyword>
<dbReference type="InterPro" id="IPR003392">
    <property type="entry name" value="PTHD_SSD"/>
</dbReference>
<evidence type="ECO:0000313" key="10">
    <source>
        <dbReference type="EMBL" id="ACO69653.1"/>
    </source>
</evidence>
<feature type="transmembrane region" description="Helical" evidence="8">
    <location>
        <begin position="999"/>
        <end position="1025"/>
    </location>
</feature>
<evidence type="ECO:0000256" key="1">
    <source>
        <dbReference type="ARBA" id="ARBA00004141"/>
    </source>
</evidence>
<dbReference type="Proteomes" id="UP000002009">
    <property type="component" value="Chromosome 10"/>
</dbReference>
<protein>
    <submittedName>
        <fullName evidence="10">Resistance-nodulation-cell division superfamily</fullName>
    </submittedName>
</protein>
<organism evidence="10 11">
    <name type="scientific">Micromonas commoda (strain RCC299 / NOUM17 / CCMP2709)</name>
    <name type="common">Picoplanktonic green alga</name>
    <dbReference type="NCBI Taxonomy" id="296587"/>
    <lineage>
        <taxon>Eukaryota</taxon>
        <taxon>Viridiplantae</taxon>
        <taxon>Chlorophyta</taxon>
        <taxon>Mamiellophyceae</taxon>
        <taxon>Mamiellales</taxon>
        <taxon>Mamiellaceae</taxon>
        <taxon>Micromonas</taxon>
    </lineage>
</organism>
<dbReference type="InterPro" id="IPR004869">
    <property type="entry name" value="MMPL_dom"/>
</dbReference>
<dbReference type="RefSeq" id="XP_002508395.1">
    <property type="nucleotide sequence ID" value="XM_002508349.1"/>
</dbReference>
<evidence type="ECO:0000256" key="4">
    <source>
        <dbReference type="ARBA" id="ARBA00023136"/>
    </source>
</evidence>
<feature type="transmembrane region" description="Helical" evidence="8">
    <location>
        <begin position="930"/>
        <end position="954"/>
    </location>
</feature>
<evidence type="ECO:0000256" key="5">
    <source>
        <dbReference type="ARBA" id="ARBA00023180"/>
    </source>
</evidence>
<dbReference type="EMBL" id="CP001576">
    <property type="protein sequence ID" value="ACO69653.1"/>
    <property type="molecule type" value="Genomic_DNA"/>
</dbReference>
<feature type="domain" description="SSD" evidence="9">
    <location>
        <begin position="368"/>
        <end position="500"/>
    </location>
</feature>
<evidence type="ECO:0000259" key="9">
    <source>
        <dbReference type="PROSITE" id="PS50156"/>
    </source>
</evidence>
<dbReference type="PROSITE" id="PS50156">
    <property type="entry name" value="SSD"/>
    <property type="match status" value="2"/>
</dbReference>
<dbReference type="SUPFAM" id="SSF82866">
    <property type="entry name" value="Multidrug efflux transporter AcrB transmembrane domain"/>
    <property type="match status" value="2"/>
</dbReference>
<dbReference type="PANTHER" id="PTHR45951">
    <property type="entry name" value="PROTEIN DISPATCHED-RELATED"/>
    <property type="match status" value="1"/>
</dbReference>
<dbReference type="Gene3D" id="1.20.1640.10">
    <property type="entry name" value="Multidrug efflux transporter AcrB transmembrane domain"/>
    <property type="match status" value="2"/>
</dbReference>
<feature type="region of interest" description="Disordered" evidence="7">
    <location>
        <begin position="522"/>
        <end position="544"/>
    </location>
</feature>
<dbReference type="InterPro" id="IPR052081">
    <property type="entry name" value="Dispatched_Hh_regulator"/>
</dbReference>
<evidence type="ECO:0000256" key="8">
    <source>
        <dbReference type="SAM" id="Phobius"/>
    </source>
</evidence>
<dbReference type="GeneID" id="8246941"/>
<evidence type="ECO:0000256" key="7">
    <source>
        <dbReference type="SAM" id="MobiDB-lite"/>
    </source>
</evidence>
<feature type="transmembrane region" description="Helical" evidence="8">
    <location>
        <begin position="904"/>
        <end position="924"/>
    </location>
</feature>
<dbReference type="KEGG" id="mis:MICPUN_61736"/>
<feature type="compositionally biased region" description="Polar residues" evidence="7">
    <location>
        <begin position="534"/>
        <end position="544"/>
    </location>
</feature>
<feature type="transmembrane region" description="Helical" evidence="8">
    <location>
        <begin position="367"/>
        <end position="387"/>
    </location>
</feature>
<dbReference type="GO" id="GO:0022857">
    <property type="term" value="F:transmembrane transporter activity"/>
    <property type="evidence" value="ECO:0007669"/>
    <property type="project" value="TreeGrafter"/>
</dbReference>
<feature type="region of interest" description="Disordered" evidence="7">
    <location>
        <begin position="1"/>
        <end position="20"/>
    </location>
</feature>
<dbReference type="OrthoDB" id="429851at2759"/>
<evidence type="ECO:0000313" key="11">
    <source>
        <dbReference type="Proteomes" id="UP000002009"/>
    </source>
</evidence>
<dbReference type="GO" id="GO:0016020">
    <property type="term" value="C:membrane"/>
    <property type="evidence" value="ECO:0007669"/>
    <property type="project" value="UniProtKB-SubCell"/>
</dbReference>
<comment type="similarity">
    <text evidence="6">Belongs to the dispatched family.</text>
</comment>
<feature type="transmembrane region" description="Helical" evidence="8">
    <location>
        <begin position="647"/>
        <end position="664"/>
    </location>
</feature>
<feature type="transmembrane region" description="Helical" evidence="8">
    <location>
        <begin position="399"/>
        <end position="419"/>
    </location>
</feature>
<keyword evidence="10" id="KW-0131">Cell cycle</keyword>
<gene>
    <name evidence="10" type="ORF">MICPUN_61736</name>
</gene>
<dbReference type="InParanoid" id="C1FI31"/>
<dbReference type="GO" id="GO:0051301">
    <property type="term" value="P:cell division"/>
    <property type="evidence" value="ECO:0007669"/>
    <property type="project" value="UniProtKB-KW"/>
</dbReference>
<keyword evidence="4 8" id="KW-0472">Membrane</keyword>
<dbReference type="Pfam" id="PF03176">
    <property type="entry name" value="MMPL"/>
    <property type="match status" value="1"/>
</dbReference>
<evidence type="ECO:0000256" key="2">
    <source>
        <dbReference type="ARBA" id="ARBA00022692"/>
    </source>
</evidence>
<evidence type="ECO:0000256" key="3">
    <source>
        <dbReference type="ARBA" id="ARBA00022989"/>
    </source>
</evidence>